<reference evidence="2" key="1">
    <citation type="journal article" date="2015" name="PLoS Genet.">
        <title>Genome Sequence and Transcriptome Analyses of Chrysochromulina tobin: Metabolic Tools for Enhanced Algal Fitness in the Prominent Order Prymnesiales (Haptophyceae).</title>
        <authorList>
            <person name="Hovde B.T."/>
            <person name="Deodato C.R."/>
            <person name="Hunsperger H.M."/>
            <person name="Ryken S.A."/>
            <person name="Yost W."/>
            <person name="Jha R.K."/>
            <person name="Patterson J."/>
            <person name="Monnat R.J. Jr."/>
            <person name="Barlow S.B."/>
            <person name="Starkenburg S.R."/>
            <person name="Cattolico R.A."/>
        </authorList>
    </citation>
    <scope>NUCLEOTIDE SEQUENCE</scope>
    <source>
        <strain evidence="2">CCMP291</strain>
    </source>
</reference>
<accession>A0A0M0K360</accession>
<protein>
    <submittedName>
        <fullName evidence="1">Uncharacterized protein</fullName>
    </submittedName>
</protein>
<evidence type="ECO:0000313" key="1">
    <source>
        <dbReference type="EMBL" id="KOO33017.1"/>
    </source>
</evidence>
<comment type="caution">
    <text evidence="1">The sequence shown here is derived from an EMBL/GenBank/DDBJ whole genome shotgun (WGS) entry which is preliminary data.</text>
</comment>
<name>A0A0M0K360_9EUKA</name>
<dbReference type="SUPFAM" id="SSF48439">
    <property type="entry name" value="Protein prenylyltransferase"/>
    <property type="match status" value="1"/>
</dbReference>
<evidence type="ECO:0000313" key="2">
    <source>
        <dbReference type="Proteomes" id="UP000037460"/>
    </source>
</evidence>
<gene>
    <name evidence="1" type="ORF">Ctob_013808</name>
</gene>
<sequence>MSAEAYDERARGGSTSAIASQPQGARFDAFDQLLASEPAIDEVAFVPGPLHAGLFEGHDADGGVRVVPLPPLEAGIICAARKVAIDVAALPKLLADCRAAWVSSRMAWLSVEMAAETAPEAQRAALAQQLARSSRALLLLTGGQSYTAWADRRRLLCAGWLHRDRVPQHSESPTTEVDATAYEEELRFAALVLRSFSKSNETYA</sequence>
<dbReference type="EMBL" id="JWZX01001623">
    <property type="protein sequence ID" value="KOO33017.1"/>
    <property type="molecule type" value="Genomic_DNA"/>
</dbReference>
<proteinExistence type="predicted"/>
<dbReference type="Proteomes" id="UP000037460">
    <property type="component" value="Unassembled WGS sequence"/>
</dbReference>
<keyword evidence="2" id="KW-1185">Reference proteome</keyword>
<dbReference type="AlphaFoldDB" id="A0A0M0K360"/>
<organism evidence="1 2">
    <name type="scientific">Chrysochromulina tobinii</name>
    <dbReference type="NCBI Taxonomy" id="1460289"/>
    <lineage>
        <taxon>Eukaryota</taxon>
        <taxon>Haptista</taxon>
        <taxon>Haptophyta</taxon>
        <taxon>Prymnesiophyceae</taxon>
        <taxon>Prymnesiales</taxon>
        <taxon>Chrysochromulinaceae</taxon>
        <taxon>Chrysochromulina</taxon>
    </lineage>
</organism>